<evidence type="ECO:0000313" key="2">
    <source>
        <dbReference type="EMBL" id="GAY77640.1"/>
    </source>
</evidence>
<dbReference type="Gene3D" id="1.10.10.10">
    <property type="entry name" value="Winged helix-like DNA-binding domain superfamily/Winged helix DNA-binding domain"/>
    <property type="match status" value="1"/>
</dbReference>
<dbReference type="Proteomes" id="UP000319716">
    <property type="component" value="Unassembled WGS sequence"/>
</dbReference>
<dbReference type="EMBL" id="BEXB01000030">
    <property type="protein sequence ID" value="GAY77640.1"/>
    <property type="molecule type" value="Genomic_DNA"/>
</dbReference>
<sequence>MKLKRSSRLVDMTAYLLRHPQQVISLSYFRNGISRPNPRSAKI</sequence>
<dbReference type="GO" id="GO:0006355">
    <property type="term" value="P:regulation of DNA-templated transcription"/>
    <property type="evidence" value="ECO:0007669"/>
    <property type="project" value="InterPro"/>
</dbReference>
<evidence type="ECO:0000259" key="1">
    <source>
        <dbReference type="Pfam" id="PF09182"/>
    </source>
</evidence>
<reference evidence="2 3" key="1">
    <citation type="submission" date="2017-11" db="EMBL/GenBank/DDBJ databases">
        <title>Draft Genome Sequence of Sporolactobacillus inulinus NBRC 111894 Isolated from Koso, a Japanese Sugar-Vegetable Fermented Beverage.</title>
        <authorList>
            <person name="Chiou T.Y."/>
            <person name="Oshima K."/>
            <person name="Suda W."/>
            <person name="Hattori M."/>
            <person name="Takahashi T."/>
        </authorList>
    </citation>
    <scope>NUCLEOTIDE SEQUENCE [LARGE SCALE GENOMIC DNA]</scope>
    <source>
        <strain evidence="2 3">NBRC111894</strain>
    </source>
</reference>
<organism evidence="2 3">
    <name type="scientific">Sporolactobacillus inulinus</name>
    <dbReference type="NCBI Taxonomy" id="2078"/>
    <lineage>
        <taxon>Bacteria</taxon>
        <taxon>Bacillati</taxon>
        <taxon>Bacillota</taxon>
        <taxon>Bacilli</taxon>
        <taxon>Bacillales</taxon>
        <taxon>Sporolactobacillaceae</taxon>
        <taxon>Sporolactobacillus</taxon>
    </lineage>
</organism>
<dbReference type="SUPFAM" id="SSF46785">
    <property type="entry name" value="Winged helix' DNA-binding domain"/>
    <property type="match status" value="1"/>
</dbReference>
<accession>A0A4Y1ZFC1</accession>
<dbReference type="InterPro" id="IPR015265">
    <property type="entry name" value="PuR_N"/>
</dbReference>
<proteinExistence type="predicted"/>
<dbReference type="InterPro" id="IPR036388">
    <property type="entry name" value="WH-like_DNA-bd_sf"/>
</dbReference>
<comment type="caution">
    <text evidence="2">The sequence shown here is derived from an EMBL/GenBank/DDBJ whole genome shotgun (WGS) entry which is preliminary data.</text>
</comment>
<dbReference type="GO" id="GO:0003677">
    <property type="term" value="F:DNA binding"/>
    <property type="evidence" value="ECO:0007669"/>
    <property type="project" value="InterPro"/>
</dbReference>
<name>A0A4Y1ZFC1_9BACL</name>
<feature type="domain" description="Bacterial purine repressor N-terminal" evidence="1">
    <location>
        <begin position="4"/>
        <end position="31"/>
    </location>
</feature>
<dbReference type="InterPro" id="IPR036390">
    <property type="entry name" value="WH_DNA-bd_sf"/>
</dbReference>
<dbReference type="Pfam" id="PF09182">
    <property type="entry name" value="PuR_N"/>
    <property type="match status" value="1"/>
</dbReference>
<evidence type="ECO:0000313" key="3">
    <source>
        <dbReference type="Proteomes" id="UP000319716"/>
    </source>
</evidence>
<gene>
    <name evidence="2" type="ORF">NBRC111894_3194</name>
</gene>
<dbReference type="AlphaFoldDB" id="A0A4Y1ZFC1"/>
<protein>
    <recommendedName>
        <fullName evidence="1">Bacterial purine repressor N-terminal domain-containing protein</fullName>
    </recommendedName>
</protein>